<dbReference type="InterPro" id="IPR011034">
    <property type="entry name" value="Formyl_transferase-like_C_sf"/>
</dbReference>
<comment type="catalytic activity">
    <reaction evidence="1">
        <text>Hydrolysis of alkylated DNA, releasing 3-methyladenine, 3-methylguanine, 7-methylguanine and 7-methyladenine.</text>
        <dbReference type="EC" id="3.2.2.21"/>
    </reaction>
</comment>
<dbReference type="PANTHER" id="PTHR10429:SF0">
    <property type="entry name" value="DNA-3-METHYLADENINE GLYCOSYLASE"/>
    <property type="match status" value="1"/>
</dbReference>
<evidence type="ECO:0000313" key="15">
    <source>
        <dbReference type="Proteomes" id="UP000515163"/>
    </source>
</evidence>
<organism evidence="15 16">
    <name type="scientific">Actinia tenebrosa</name>
    <name type="common">Australian red waratah sea anemone</name>
    <dbReference type="NCBI Taxonomy" id="6105"/>
    <lineage>
        <taxon>Eukaryota</taxon>
        <taxon>Metazoa</taxon>
        <taxon>Cnidaria</taxon>
        <taxon>Anthozoa</taxon>
        <taxon>Hexacorallia</taxon>
        <taxon>Actiniaria</taxon>
        <taxon>Actiniidae</taxon>
        <taxon>Actinia</taxon>
    </lineage>
</organism>
<dbReference type="OrthoDB" id="6353017at2759"/>
<dbReference type="GO" id="GO:0003677">
    <property type="term" value="F:DNA binding"/>
    <property type="evidence" value="ECO:0007669"/>
    <property type="project" value="InterPro"/>
</dbReference>
<evidence type="ECO:0000313" key="16">
    <source>
        <dbReference type="RefSeq" id="XP_031554200.1"/>
    </source>
</evidence>
<keyword evidence="5" id="KW-0227">DNA damage</keyword>
<gene>
    <name evidence="16" type="primary">LOC116291203</name>
</gene>
<feature type="region of interest" description="Disordered" evidence="14">
    <location>
        <begin position="44"/>
        <end position="82"/>
    </location>
</feature>
<feature type="region of interest" description="Disordered" evidence="14">
    <location>
        <begin position="1"/>
        <end position="26"/>
    </location>
</feature>
<feature type="compositionally biased region" description="Basic and acidic residues" evidence="14">
    <location>
        <begin position="44"/>
        <end position="56"/>
    </location>
</feature>
<comment type="function">
    <text evidence="2">Hydrolysis of the deoxyribose N-glycosidic bond to excise 3-methyladenine, and 7-methylguanine from the damaged DNA polymer formed by alkylation lesions.</text>
</comment>
<evidence type="ECO:0000256" key="4">
    <source>
        <dbReference type="ARBA" id="ARBA00012000"/>
    </source>
</evidence>
<dbReference type="KEGG" id="aten:116291203"/>
<feature type="compositionally biased region" description="Basic residues" evidence="14">
    <location>
        <begin position="1"/>
        <end position="16"/>
    </location>
</feature>
<dbReference type="InterPro" id="IPR036995">
    <property type="entry name" value="MPG_sf"/>
</dbReference>
<comment type="subunit">
    <text evidence="9">Binds MBD1. Binds SSBP1.</text>
</comment>
<name>A0A6P8HNE8_ACTTE</name>
<evidence type="ECO:0000256" key="13">
    <source>
        <dbReference type="ARBA" id="ARBA00082988"/>
    </source>
</evidence>
<evidence type="ECO:0000256" key="2">
    <source>
        <dbReference type="ARBA" id="ARBA00002421"/>
    </source>
</evidence>
<evidence type="ECO:0000256" key="12">
    <source>
        <dbReference type="ARBA" id="ARBA00078171"/>
    </source>
</evidence>
<dbReference type="InterPro" id="IPR003180">
    <property type="entry name" value="MPG"/>
</dbReference>
<comment type="similarity">
    <text evidence="3">Belongs to the DNA glycosylase MPG family.</text>
</comment>
<dbReference type="Pfam" id="PF02245">
    <property type="entry name" value="Pur_DNA_glyco"/>
    <property type="match status" value="1"/>
</dbReference>
<evidence type="ECO:0000256" key="9">
    <source>
        <dbReference type="ARBA" id="ARBA00066187"/>
    </source>
</evidence>
<dbReference type="InParanoid" id="A0A6P8HNE8"/>
<evidence type="ECO:0000256" key="1">
    <source>
        <dbReference type="ARBA" id="ARBA00000086"/>
    </source>
</evidence>
<dbReference type="NCBIfam" id="TIGR00567">
    <property type="entry name" value="3mg"/>
    <property type="match status" value="1"/>
</dbReference>
<evidence type="ECO:0000256" key="14">
    <source>
        <dbReference type="SAM" id="MobiDB-lite"/>
    </source>
</evidence>
<evidence type="ECO:0000256" key="7">
    <source>
        <dbReference type="ARBA" id="ARBA00023204"/>
    </source>
</evidence>
<keyword evidence="6" id="KW-0378">Hydrolase</keyword>
<reference evidence="16" key="1">
    <citation type="submission" date="2025-08" db="UniProtKB">
        <authorList>
            <consortium name="RefSeq"/>
        </authorList>
    </citation>
    <scope>IDENTIFICATION</scope>
    <source>
        <tissue evidence="16">Tentacle</tissue>
    </source>
</reference>
<dbReference type="FunFam" id="3.10.300.10:FF:000001">
    <property type="entry name" value="Putative 3-methyladenine DNA glycosylase"/>
    <property type="match status" value="1"/>
</dbReference>
<protein>
    <recommendedName>
        <fullName evidence="10">DNA-3-methyladenine glycosylase</fullName>
        <ecNumber evidence="4">3.2.2.21</ecNumber>
    </recommendedName>
    <alternativeName>
        <fullName evidence="11">3-alkyladenine DNA glycosylase</fullName>
    </alternativeName>
    <alternativeName>
        <fullName evidence="8">3-methyladenine DNA glycosidase</fullName>
    </alternativeName>
    <alternativeName>
        <fullName evidence="13">ADPG</fullName>
    </alternativeName>
    <alternativeName>
        <fullName evidence="12">N-methylpurine-DNA glycosylase</fullName>
    </alternativeName>
</protein>
<evidence type="ECO:0000256" key="10">
    <source>
        <dbReference type="ARBA" id="ARBA00068926"/>
    </source>
</evidence>
<evidence type="ECO:0000256" key="3">
    <source>
        <dbReference type="ARBA" id="ARBA00009232"/>
    </source>
</evidence>
<dbReference type="GO" id="GO:0003905">
    <property type="term" value="F:alkylbase DNA N-glycosylase activity"/>
    <property type="evidence" value="ECO:0007669"/>
    <property type="project" value="UniProtKB-EC"/>
</dbReference>
<dbReference type="Gene3D" id="3.10.300.10">
    <property type="entry name" value="Methylpurine-DNA glycosylase (MPG)"/>
    <property type="match status" value="1"/>
</dbReference>
<dbReference type="GeneID" id="116291203"/>
<dbReference type="FunCoup" id="A0A6P8HNE8">
    <property type="interactions" value="548"/>
</dbReference>
<dbReference type="GO" id="GO:0006284">
    <property type="term" value="P:base-excision repair"/>
    <property type="evidence" value="ECO:0007669"/>
    <property type="project" value="InterPro"/>
</dbReference>
<dbReference type="Proteomes" id="UP000515163">
    <property type="component" value="Unplaced"/>
</dbReference>
<dbReference type="RefSeq" id="XP_031554200.1">
    <property type="nucleotide sequence ID" value="XM_031698340.1"/>
</dbReference>
<dbReference type="HAMAP" id="MF_00527">
    <property type="entry name" value="3MGH"/>
    <property type="match status" value="1"/>
</dbReference>
<dbReference type="SUPFAM" id="SSF50486">
    <property type="entry name" value="FMT C-terminal domain-like"/>
    <property type="match status" value="1"/>
</dbReference>
<keyword evidence="7" id="KW-0234">DNA repair</keyword>
<accession>A0A6P8HNE8</accession>
<dbReference type="CDD" id="cd00540">
    <property type="entry name" value="AAG"/>
    <property type="match status" value="1"/>
</dbReference>
<dbReference type="AlphaFoldDB" id="A0A6P8HNE8"/>
<evidence type="ECO:0000256" key="6">
    <source>
        <dbReference type="ARBA" id="ARBA00022801"/>
    </source>
</evidence>
<evidence type="ECO:0000256" key="8">
    <source>
        <dbReference type="ARBA" id="ARBA00033426"/>
    </source>
</evidence>
<evidence type="ECO:0000256" key="5">
    <source>
        <dbReference type="ARBA" id="ARBA00022763"/>
    </source>
</evidence>
<dbReference type="EC" id="3.2.2.21" evidence="4"/>
<sequence>MKRRFSQRNCNRKLRTQSKSEENSTCSPYFTSMCNDLKFKKRKTDNLAEKSSKKNDNYSVENLPENADHSAKPTPGQRKKLDRTFYDVPAKELAKNLLGKRLYRVLENGEVLSARIVETEGYLGEGDKACHSYGGKRTSRTEPMFMCPGTAYVYFVYGMHFCLNISSEDAGGAVLIRALEPVEGIERIKELRGKKQQNSSKGLQDINLCNGPSKLCQAMSITKENINKKDMVTSKEIWIEDDPGNEGMELKIVTSTRIGVHSYGQDAASQLLRFYILGNKCVSVRDKKAEEIFE</sequence>
<proteinExistence type="inferred from homology"/>
<dbReference type="PANTHER" id="PTHR10429">
    <property type="entry name" value="DNA-3-METHYLADENINE GLYCOSYLASE"/>
    <property type="match status" value="1"/>
</dbReference>
<evidence type="ECO:0000256" key="11">
    <source>
        <dbReference type="ARBA" id="ARBA00076879"/>
    </source>
</evidence>
<keyword evidence="15" id="KW-1185">Reference proteome</keyword>